<organism evidence="1">
    <name type="scientific">marine metagenome</name>
    <dbReference type="NCBI Taxonomy" id="408172"/>
    <lineage>
        <taxon>unclassified sequences</taxon>
        <taxon>metagenomes</taxon>
        <taxon>ecological metagenomes</taxon>
    </lineage>
</organism>
<evidence type="ECO:0000313" key="1">
    <source>
        <dbReference type="EMBL" id="SVD90436.1"/>
    </source>
</evidence>
<gene>
    <name evidence="1" type="ORF">METZ01_LOCUS443290</name>
</gene>
<accession>A0A382Z4K7</accession>
<feature type="non-terminal residue" evidence="1">
    <location>
        <position position="37"/>
    </location>
</feature>
<dbReference type="EMBL" id="UINC01180977">
    <property type="protein sequence ID" value="SVD90436.1"/>
    <property type="molecule type" value="Genomic_DNA"/>
</dbReference>
<proteinExistence type="predicted"/>
<protein>
    <submittedName>
        <fullName evidence="1">Uncharacterized protein</fullName>
    </submittedName>
</protein>
<dbReference type="AlphaFoldDB" id="A0A382Z4K7"/>
<reference evidence="1" key="1">
    <citation type="submission" date="2018-05" db="EMBL/GenBank/DDBJ databases">
        <authorList>
            <person name="Lanie J.A."/>
            <person name="Ng W.-L."/>
            <person name="Kazmierczak K.M."/>
            <person name="Andrzejewski T.M."/>
            <person name="Davidsen T.M."/>
            <person name="Wayne K.J."/>
            <person name="Tettelin H."/>
            <person name="Glass J.I."/>
            <person name="Rusch D."/>
            <person name="Podicherti R."/>
            <person name="Tsui H.-C.T."/>
            <person name="Winkler M.E."/>
        </authorList>
    </citation>
    <scope>NUCLEOTIDE SEQUENCE</scope>
</reference>
<name>A0A382Z4K7_9ZZZZ</name>
<sequence length="37" mass="4643">MLKYYYWRTESPQRDWIVEPDFDFARADYASIMSPYM</sequence>